<dbReference type="InterPro" id="IPR022988">
    <property type="entry name" value="Ni_resp_reg_NikR"/>
</dbReference>
<keyword evidence="3 7" id="KW-0479">Metal-binding</keyword>
<keyword evidence="12" id="KW-1185">Reference proteome</keyword>
<dbReference type="EMBL" id="JACHIH010000011">
    <property type="protein sequence ID" value="MBB5047414.1"/>
    <property type="molecule type" value="Genomic_DNA"/>
</dbReference>
<feature type="binding site" evidence="7">
    <location>
        <position position="77"/>
    </location>
    <ligand>
        <name>Ni(2+)</name>
        <dbReference type="ChEBI" id="CHEBI:49786"/>
    </ligand>
</feature>
<evidence type="ECO:0000313" key="12">
    <source>
        <dbReference type="Proteomes" id="UP000542353"/>
    </source>
</evidence>
<dbReference type="InterPro" id="IPR050192">
    <property type="entry name" value="CopG/NikR_regulator"/>
</dbReference>
<dbReference type="SUPFAM" id="SSF55021">
    <property type="entry name" value="ACT-like"/>
    <property type="match status" value="1"/>
</dbReference>
<dbReference type="Proteomes" id="UP000542353">
    <property type="component" value="Unassembled WGS sequence"/>
</dbReference>
<dbReference type="GO" id="GO:0016151">
    <property type="term" value="F:nickel cation binding"/>
    <property type="evidence" value="ECO:0007669"/>
    <property type="project" value="UniProtKB-UniRule"/>
</dbReference>
<dbReference type="GO" id="GO:0010045">
    <property type="term" value="P:response to nickel cation"/>
    <property type="evidence" value="ECO:0007669"/>
    <property type="project" value="InterPro"/>
</dbReference>
<dbReference type="NCBIfam" id="NF002169">
    <property type="entry name" value="PRK01002.1"/>
    <property type="match status" value="1"/>
</dbReference>
<feature type="binding site" evidence="7">
    <location>
        <position position="88"/>
    </location>
    <ligand>
        <name>Ni(2+)</name>
        <dbReference type="ChEBI" id="CHEBI:49786"/>
    </ligand>
</feature>
<evidence type="ECO:0000256" key="2">
    <source>
        <dbReference type="ARBA" id="ARBA00022596"/>
    </source>
</evidence>
<comment type="similarity">
    <text evidence="1 7">Belongs to the transcriptional regulatory CopG/NikR family.</text>
</comment>
<feature type="binding site" evidence="7">
    <location>
        <position position="96"/>
    </location>
    <ligand>
        <name>Ni(2+)</name>
        <dbReference type="ChEBI" id="CHEBI:49786"/>
    </ligand>
</feature>
<dbReference type="PANTHER" id="PTHR34719:SF2">
    <property type="entry name" value="NICKEL-RESPONSIVE REGULATOR"/>
    <property type="match status" value="1"/>
</dbReference>
<organism evidence="11 12">
    <name type="scientific">Rhodopseudomonas rhenobacensis</name>
    <dbReference type="NCBI Taxonomy" id="87461"/>
    <lineage>
        <taxon>Bacteria</taxon>
        <taxon>Pseudomonadati</taxon>
        <taxon>Pseudomonadota</taxon>
        <taxon>Alphaproteobacteria</taxon>
        <taxon>Hyphomicrobiales</taxon>
        <taxon>Nitrobacteraceae</taxon>
        <taxon>Rhodopseudomonas</taxon>
    </lineage>
</organism>
<keyword evidence="4 7" id="KW-0805">Transcription regulation</keyword>
<comment type="function">
    <text evidence="7">Transcriptional regulator.</text>
</comment>
<evidence type="ECO:0000259" key="9">
    <source>
        <dbReference type="Pfam" id="PF01402"/>
    </source>
</evidence>
<dbReference type="InterPro" id="IPR002145">
    <property type="entry name" value="CopG"/>
</dbReference>
<dbReference type="NCBIfam" id="NF003381">
    <property type="entry name" value="PRK04460.1"/>
    <property type="match status" value="1"/>
</dbReference>
<dbReference type="Gene3D" id="3.30.70.1150">
    <property type="entry name" value="ACT-like. Chain A, domain 2"/>
    <property type="match status" value="1"/>
</dbReference>
<evidence type="ECO:0000256" key="6">
    <source>
        <dbReference type="ARBA" id="ARBA00023163"/>
    </source>
</evidence>
<name>A0A7W7Z3T0_9BRAD</name>
<dbReference type="GO" id="GO:0003677">
    <property type="term" value="F:DNA binding"/>
    <property type="evidence" value="ECO:0007669"/>
    <property type="project" value="UniProtKB-KW"/>
</dbReference>
<proteinExistence type="inferred from homology"/>
<evidence type="ECO:0000256" key="8">
    <source>
        <dbReference type="SAM" id="MobiDB-lite"/>
    </source>
</evidence>
<feature type="binding site" evidence="7">
    <location>
        <position position="90"/>
    </location>
    <ligand>
        <name>Ni(2+)</name>
        <dbReference type="ChEBI" id="CHEBI:49786"/>
    </ligand>
</feature>
<dbReference type="PANTHER" id="PTHR34719">
    <property type="entry name" value="NICKEL-RESPONSIVE REGULATOR"/>
    <property type="match status" value="1"/>
</dbReference>
<dbReference type="SUPFAM" id="SSF47598">
    <property type="entry name" value="Ribbon-helix-helix"/>
    <property type="match status" value="1"/>
</dbReference>
<reference evidence="11 12" key="1">
    <citation type="submission" date="2020-08" db="EMBL/GenBank/DDBJ databases">
        <title>Genomic Encyclopedia of Type Strains, Phase IV (KMG-IV): sequencing the most valuable type-strain genomes for metagenomic binning, comparative biology and taxonomic classification.</title>
        <authorList>
            <person name="Goeker M."/>
        </authorList>
    </citation>
    <scope>NUCLEOTIDE SEQUENCE [LARGE SCALE GENOMIC DNA]</scope>
    <source>
        <strain evidence="11 12">DSM 12706</strain>
    </source>
</reference>
<evidence type="ECO:0000256" key="1">
    <source>
        <dbReference type="ARBA" id="ARBA00008478"/>
    </source>
</evidence>
<sequence>MERVTVSLDDDLLEQFDGFIRRKGYMNRSEAVRDVLRDRLQEDRLSENKAPLCVACLSYVYNHHERELARRIAEIQHANHDLIRSTMHVHLDHENCLEVSMMEGPTSAVRELADALTAQTGVRHGRVNVVPVDVTAVSHSHGHHGHHHDHGDDADTPAPHFHTSPKT</sequence>
<keyword evidence="5 7" id="KW-0238">DNA-binding</keyword>
<evidence type="ECO:0000256" key="3">
    <source>
        <dbReference type="ARBA" id="ARBA00022723"/>
    </source>
</evidence>
<evidence type="ECO:0000256" key="7">
    <source>
        <dbReference type="HAMAP-Rule" id="MF_00476"/>
    </source>
</evidence>
<dbReference type="HAMAP" id="MF_00476">
    <property type="entry name" value="NikR"/>
    <property type="match status" value="1"/>
</dbReference>
<dbReference type="CDD" id="cd22231">
    <property type="entry name" value="RHH_NikR_HicB-like"/>
    <property type="match status" value="1"/>
</dbReference>
<evidence type="ECO:0000256" key="4">
    <source>
        <dbReference type="ARBA" id="ARBA00023015"/>
    </source>
</evidence>
<dbReference type="Pfam" id="PF08753">
    <property type="entry name" value="NikR_C"/>
    <property type="match status" value="1"/>
</dbReference>
<evidence type="ECO:0000259" key="10">
    <source>
        <dbReference type="Pfam" id="PF08753"/>
    </source>
</evidence>
<evidence type="ECO:0000313" key="11">
    <source>
        <dbReference type="EMBL" id="MBB5047414.1"/>
    </source>
</evidence>
<dbReference type="GO" id="GO:0003700">
    <property type="term" value="F:DNA-binding transcription factor activity"/>
    <property type="evidence" value="ECO:0007669"/>
    <property type="project" value="UniProtKB-UniRule"/>
</dbReference>
<dbReference type="InterPro" id="IPR027271">
    <property type="entry name" value="Acetolactate_synth/TF_NikR_C"/>
</dbReference>
<gene>
    <name evidence="11" type="ORF">HNR60_002169</name>
</gene>
<feature type="domain" description="Ribbon-helix-helix protein CopG" evidence="9">
    <location>
        <begin position="2"/>
        <end position="40"/>
    </location>
</feature>
<comment type="caution">
    <text evidence="11">The sequence shown here is derived from an EMBL/GenBank/DDBJ whole genome shotgun (WGS) entry which is preliminary data.</text>
</comment>
<keyword evidence="6 7" id="KW-0804">Transcription</keyword>
<dbReference type="InterPro" id="IPR014864">
    <property type="entry name" value="TF_NikR_Ni-bd_C"/>
</dbReference>
<comment type="cofactor">
    <cofactor evidence="7">
        <name>Ni(2+)</name>
        <dbReference type="ChEBI" id="CHEBI:49786"/>
    </cofactor>
    <text evidence="7">Binds 1 nickel ion per subunit.</text>
</comment>
<dbReference type="InterPro" id="IPR013321">
    <property type="entry name" value="Arc_rbn_hlx_hlx"/>
</dbReference>
<dbReference type="InterPro" id="IPR045865">
    <property type="entry name" value="ACT-like_dom_sf"/>
</dbReference>
<dbReference type="Gene3D" id="1.10.1220.10">
    <property type="entry name" value="Met repressor-like"/>
    <property type="match status" value="1"/>
</dbReference>
<dbReference type="RefSeq" id="WP_184257220.1">
    <property type="nucleotide sequence ID" value="NZ_JACHIH010000011.1"/>
</dbReference>
<keyword evidence="2 7" id="KW-0533">Nickel</keyword>
<dbReference type="Pfam" id="PF01402">
    <property type="entry name" value="RHH_1"/>
    <property type="match status" value="1"/>
</dbReference>
<dbReference type="NCBIfam" id="NF002815">
    <property type="entry name" value="PRK02967.1"/>
    <property type="match status" value="1"/>
</dbReference>
<dbReference type="InterPro" id="IPR010985">
    <property type="entry name" value="Ribbon_hlx_hlx"/>
</dbReference>
<feature type="domain" description="Transcription factor NikR nickel binding C-terminal" evidence="10">
    <location>
        <begin position="54"/>
        <end position="129"/>
    </location>
</feature>
<accession>A0A7W7Z3T0</accession>
<protein>
    <recommendedName>
        <fullName evidence="7">Putative nickel-responsive regulator</fullName>
    </recommendedName>
</protein>
<evidence type="ECO:0000256" key="5">
    <source>
        <dbReference type="ARBA" id="ARBA00023125"/>
    </source>
</evidence>
<feature type="region of interest" description="Disordered" evidence="8">
    <location>
        <begin position="138"/>
        <end position="167"/>
    </location>
</feature>
<dbReference type="AlphaFoldDB" id="A0A7W7Z3T0"/>